<dbReference type="PANTHER" id="PTHR30543">
    <property type="entry name" value="CHROMATE REDUCTASE"/>
    <property type="match status" value="1"/>
</dbReference>
<dbReference type="Proteomes" id="UP000612808">
    <property type="component" value="Unassembled WGS sequence"/>
</dbReference>
<keyword evidence="3" id="KW-1185">Reference proteome</keyword>
<organism evidence="2 3">
    <name type="scientific">Actinocatenispora rupis</name>
    <dbReference type="NCBI Taxonomy" id="519421"/>
    <lineage>
        <taxon>Bacteria</taxon>
        <taxon>Bacillati</taxon>
        <taxon>Actinomycetota</taxon>
        <taxon>Actinomycetes</taxon>
        <taxon>Micromonosporales</taxon>
        <taxon>Micromonosporaceae</taxon>
        <taxon>Actinocatenispora</taxon>
    </lineage>
</organism>
<protein>
    <submittedName>
        <fullName evidence="2">FMN reductase</fullName>
    </submittedName>
</protein>
<dbReference type="InterPro" id="IPR016181">
    <property type="entry name" value="Acyl_CoA_acyltransferase"/>
</dbReference>
<evidence type="ECO:0000313" key="3">
    <source>
        <dbReference type="Proteomes" id="UP000612808"/>
    </source>
</evidence>
<dbReference type="SUPFAM" id="SSF55729">
    <property type="entry name" value="Acyl-CoA N-acyltransferases (Nat)"/>
    <property type="match status" value="1"/>
</dbReference>
<sequence length="349" mass="37531">MSQKTRVLVVVASSRPHRVGPAVADWFVRATRTTAAELGVDVEIADLATIGLPFLDEPDHPSTGRYVHAHSRAWSARVSAADAIVLVTPEYNGGMPATLKNALDYLYDEWAFKPVLFLGYGNTSAGTRGVQMARQVTTALRMIPVGADLFLRIADTVLDGTVPGSPALDDRARDALAELYRIASVVAPLAAAAPVADDPWHGLTLRRATPDDADEILVLQRCCWVDEALANDTLDIAALHEDAGDVRDWLGTWSVWCLRDRARLVGAVRARRSGDTWQIGRLMVAPDQRGRGIGRALLTYAEAQAPAGLTRTASLTTGSASTHNIRLYRSSGYETVATGAGTVDLVKPL</sequence>
<accession>A0A8J3J0S5</accession>
<proteinExistence type="predicted"/>
<dbReference type="PROSITE" id="PS51186">
    <property type="entry name" value="GNAT"/>
    <property type="match status" value="1"/>
</dbReference>
<dbReference type="Pfam" id="PF13508">
    <property type="entry name" value="Acetyltransf_7"/>
    <property type="match status" value="1"/>
</dbReference>
<dbReference type="GO" id="GO:0010181">
    <property type="term" value="F:FMN binding"/>
    <property type="evidence" value="ECO:0007669"/>
    <property type="project" value="TreeGrafter"/>
</dbReference>
<dbReference type="Pfam" id="PF03358">
    <property type="entry name" value="FMN_red"/>
    <property type="match status" value="1"/>
</dbReference>
<dbReference type="InterPro" id="IPR029039">
    <property type="entry name" value="Flavoprotein-like_sf"/>
</dbReference>
<dbReference type="GO" id="GO:0005829">
    <property type="term" value="C:cytosol"/>
    <property type="evidence" value="ECO:0007669"/>
    <property type="project" value="TreeGrafter"/>
</dbReference>
<dbReference type="InterPro" id="IPR005025">
    <property type="entry name" value="FMN_Rdtase-like_dom"/>
</dbReference>
<reference evidence="2" key="1">
    <citation type="submission" date="2021-01" db="EMBL/GenBank/DDBJ databases">
        <title>Whole genome shotgun sequence of Actinocatenispora rupis NBRC 107355.</title>
        <authorList>
            <person name="Komaki H."/>
            <person name="Tamura T."/>
        </authorList>
    </citation>
    <scope>NUCLEOTIDE SEQUENCE</scope>
    <source>
        <strain evidence="2">NBRC 107355</strain>
    </source>
</reference>
<dbReference type="AlphaFoldDB" id="A0A8J3J0S5"/>
<dbReference type="CDD" id="cd04301">
    <property type="entry name" value="NAT_SF"/>
    <property type="match status" value="1"/>
</dbReference>
<dbReference type="SUPFAM" id="SSF52218">
    <property type="entry name" value="Flavoproteins"/>
    <property type="match status" value="1"/>
</dbReference>
<dbReference type="Gene3D" id="3.40.50.360">
    <property type="match status" value="1"/>
</dbReference>
<name>A0A8J3J0S5_9ACTN</name>
<evidence type="ECO:0000313" key="2">
    <source>
        <dbReference type="EMBL" id="GID12450.1"/>
    </source>
</evidence>
<feature type="domain" description="N-acetyltransferase" evidence="1">
    <location>
        <begin position="203"/>
        <end position="349"/>
    </location>
</feature>
<dbReference type="GO" id="GO:0016491">
    <property type="term" value="F:oxidoreductase activity"/>
    <property type="evidence" value="ECO:0007669"/>
    <property type="project" value="InterPro"/>
</dbReference>
<dbReference type="PANTHER" id="PTHR30543:SF21">
    <property type="entry name" value="NAD(P)H-DEPENDENT FMN REDUCTASE LOT6"/>
    <property type="match status" value="1"/>
</dbReference>
<dbReference type="InterPro" id="IPR000182">
    <property type="entry name" value="GNAT_dom"/>
</dbReference>
<dbReference type="InterPro" id="IPR050712">
    <property type="entry name" value="NAD(P)H-dep_reductase"/>
</dbReference>
<dbReference type="EMBL" id="BOMB01000019">
    <property type="protein sequence ID" value="GID12450.1"/>
    <property type="molecule type" value="Genomic_DNA"/>
</dbReference>
<dbReference type="GO" id="GO:0016747">
    <property type="term" value="F:acyltransferase activity, transferring groups other than amino-acyl groups"/>
    <property type="evidence" value="ECO:0007669"/>
    <property type="project" value="InterPro"/>
</dbReference>
<gene>
    <name evidence="2" type="ORF">Aru02nite_33390</name>
</gene>
<dbReference type="Gene3D" id="3.40.630.30">
    <property type="match status" value="1"/>
</dbReference>
<comment type="caution">
    <text evidence="2">The sequence shown here is derived from an EMBL/GenBank/DDBJ whole genome shotgun (WGS) entry which is preliminary data.</text>
</comment>
<dbReference type="RefSeq" id="WP_203658429.1">
    <property type="nucleotide sequence ID" value="NZ_BAAAZM010000013.1"/>
</dbReference>
<evidence type="ECO:0000259" key="1">
    <source>
        <dbReference type="PROSITE" id="PS51186"/>
    </source>
</evidence>